<accession>A0A943DFC8</accession>
<gene>
    <name evidence="1" type="ORF">KHY36_05545</name>
</gene>
<name>A0A943DFC8_9FIRM</name>
<dbReference type="EMBL" id="JAGZGG010000009">
    <property type="protein sequence ID" value="MBS5331979.1"/>
    <property type="molecule type" value="Genomic_DNA"/>
</dbReference>
<dbReference type="Proteomes" id="UP000759273">
    <property type="component" value="Unassembled WGS sequence"/>
</dbReference>
<evidence type="ECO:0000313" key="1">
    <source>
        <dbReference type="EMBL" id="MBS5331979.1"/>
    </source>
</evidence>
<proteinExistence type="predicted"/>
<evidence type="ECO:0000313" key="2">
    <source>
        <dbReference type="Proteomes" id="UP000759273"/>
    </source>
</evidence>
<reference evidence="1" key="1">
    <citation type="submission" date="2021-02" db="EMBL/GenBank/DDBJ databases">
        <title>Infant gut strain persistence is associated with maternal origin, phylogeny, and functional potential including surface adhesion and iron acquisition.</title>
        <authorList>
            <person name="Lou Y.C."/>
        </authorList>
    </citation>
    <scope>NUCLEOTIDE SEQUENCE</scope>
    <source>
        <strain evidence="1">L3_101_000M1_dasL3_101_000M1_concoct_87</strain>
    </source>
</reference>
<dbReference type="AlphaFoldDB" id="A0A943DFC8"/>
<organism evidence="1 2">
    <name type="scientific">Subdoligranulum variabile</name>
    <dbReference type="NCBI Taxonomy" id="214851"/>
    <lineage>
        <taxon>Bacteria</taxon>
        <taxon>Bacillati</taxon>
        <taxon>Bacillota</taxon>
        <taxon>Clostridia</taxon>
        <taxon>Eubacteriales</taxon>
        <taxon>Oscillospiraceae</taxon>
        <taxon>Subdoligranulum</taxon>
    </lineage>
</organism>
<sequence length="104" mass="11468">MTKDIDFVWPLLQQHQGETFYTAKGLPFTYTIRGGELFVDRRSKSITISTVANALEKIVALEMDGIPITGPKKIGCYGASYLYPVLLALGIFTIPDSSQNVNVI</sequence>
<protein>
    <submittedName>
        <fullName evidence="1">Uncharacterized protein</fullName>
    </submittedName>
</protein>
<comment type="caution">
    <text evidence="1">The sequence shown here is derived from an EMBL/GenBank/DDBJ whole genome shotgun (WGS) entry which is preliminary data.</text>
</comment>